<reference evidence="4" key="1">
    <citation type="submission" date="2021-01" db="EMBL/GenBank/DDBJ databases">
        <authorList>
            <person name="Corre E."/>
            <person name="Pelletier E."/>
            <person name="Niang G."/>
            <person name="Scheremetjew M."/>
            <person name="Finn R."/>
            <person name="Kale V."/>
            <person name="Holt S."/>
            <person name="Cochrane G."/>
            <person name="Meng A."/>
            <person name="Brown T."/>
            <person name="Cohen L."/>
        </authorList>
    </citation>
    <scope>NUCLEOTIDE SEQUENCE</scope>
</reference>
<accession>A0A7S1AG64</accession>
<dbReference type="InterPro" id="IPR007587">
    <property type="entry name" value="SAPS"/>
</dbReference>
<proteinExistence type="inferred from homology"/>
<evidence type="ECO:0000256" key="1">
    <source>
        <dbReference type="ARBA" id="ARBA00006180"/>
    </source>
</evidence>
<dbReference type="EMBL" id="HBFQ01038912">
    <property type="protein sequence ID" value="CAD8853233.1"/>
    <property type="molecule type" value="Transcribed_RNA"/>
</dbReference>
<keyword evidence="2" id="KW-0131">Cell cycle</keyword>
<feature type="region of interest" description="Disordered" evidence="3">
    <location>
        <begin position="989"/>
        <end position="1012"/>
    </location>
</feature>
<feature type="compositionally biased region" description="Basic and acidic residues" evidence="3">
    <location>
        <begin position="543"/>
        <end position="565"/>
    </location>
</feature>
<dbReference type="AlphaFoldDB" id="A0A7S1AG64"/>
<comment type="similarity">
    <text evidence="1">Belongs to the SAPS family.</text>
</comment>
<evidence type="ECO:0000313" key="4">
    <source>
        <dbReference type="EMBL" id="CAD8853233.1"/>
    </source>
</evidence>
<dbReference type="PANTHER" id="PTHR12634:SF8">
    <property type="entry name" value="FIERY MOUNTAIN, ISOFORM D"/>
    <property type="match status" value="1"/>
</dbReference>
<evidence type="ECO:0000256" key="2">
    <source>
        <dbReference type="ARBA" id="ARBA00023306"/>
    </source>
</evidence>
<feature type="region of interest" description="Disordered" evidence="3">
    <location>
        <begin position="512"/>
        <end position="578"/>
    </location>
</feature>
<dbReference type="GO" id="GO:0019903">
    <property type="term" value="F:protein phosphatase binding"/>
    <property type="evidence" value="ECO:0007669"/>
    <property type="project" value="InterPro"/>
</dbReference>
<sequence>MVPDISDEVGDVFWKTFGGQGCQVESTPLELLLQSPDCGIEDLLDEEDVVQQFKAGNDRLLSRLSQLDALETLIEFITCDPPKGASRARCYRYPFVSVELMTCGHLFEEILRPEHPQLLDDFWNFLDSPSKQVNSVLAGYFSRAASSFLVRHPTESVQYLRHRGADCLRDRFLERLHSRSLADLFARFLCVNQPAHVLFESDGLVLRLLARLEDQGSSDTYDNILLIVLELLRQKDNSCFGGEVLRQLVAPDALTLLVDFIFSGRKGTASAASSILTSVVFHCCVVKGAGAATSPGRPRLLGPPTPWGDDDDGDRGATLASDLCSYLPRIRQRLQELNSSQSTVRLPIGELPSAGSAAIDLIHFLTVLLKTRCLPVLEAVSDEGLLSPCLDIFFAHPWSSVVHNFVRLLILEILGYARDTDEGFAHVARFLHDSRLVERIAAEFAQEQPSTEYRRRPRVGYMGHLHMIACDLKELDYKAPSGVESLCMEPGWSVHIQPAIERTARIQAEELGGELNSTPRSLEEVATPRVETLGRGRPSSHHGASEEAPVRDVRAGSADRRREPPTTEGRGTQEPLRDLGPYVITEPTEASEAANPFDSPAFDLEDFGSEVLDAELPSLHVSSFDSPHEELSSVQGLIADTSDFEAVYVDVQDVTDDRAPLEDDFDLLAPHGRQVLNSSISLGGTRQRTPRHRQCLSSLPPAGPVHQPEDEGLFVVDLRHLDDAEDAESFPFQDEWREGSIRKPDLVDVGWKLGRDRADSVEDVVNEDVCQVPDWEVEDVKEHDLRLVDVYFSEIDQPFAEIEDPPRLTDVCRNHRVDGEGNLRLDICDDPVDGSLESDDKCLLRGVVVDEVENADKGVHVVDRFADMDVPRSFVAEFSTAEVIAGEDDDDVKGLTPVEVDVFGQALYLDPGEVPCLVELEVLTGEPDICDMDGEDSRLVDAHTSSEKLDLSGVTRLITYGGAEPELSYLLDKGGQHASLSDEDCVSAEVDGPLGEEDGGGEVPEKEHTTDEAGISELSDTVVVHSTFGLFHRGVLQEDVRSVEQATDRGAFVDIDVGVND</sequence>
<gene>
    <name evidence="4" type="ORF">NSCI0253_LOCUS27583</name>
</gene>
<evidence type="ECO:0000256" key="3">
    <source>
        <dbReference type="SAM" id="MobiDB-lite"/>
    </source>
</evidence>
<dbReference type="PANTHER" id="PTHR12634">
    <property type="entry name" value="SIT4 YEAST -ASSOCIATING PROTEIN-RELATED"/>
    <property type="match status" value="1"/>
</dbReference>
<organism evidence="4">
    <name type="scientific">Noctiluca scintillans</name>
    <name type="common">Sea sparkle</name>
    <name type="synonym">Red tide dinoflagellate</name>
    <dbReference type="NCBI Taxonomy" id="2966"/>
    <lineage>
        <taxon>Eukaryota</taxon>
        <taxon>Sar</taxon>
        <taxon>Alveolata</taxon>
        <taxon>Dinophyceae</taxon>
        <taxon>Noctilucales</taxon>
        <taxon>Noctilucaceae</taxon>
        <taxon>Noctiluca</taxon>
    </lineage>
</organism>
<dbReference type="GO" id="GO:0019888">
    <property type="term" value="F:protein phosphatase regulator activity"/>
    <property type="evidence" value="ECO:0007669"/>
    <property type="project" value="TreeGrafter"/>
</dbReference>
<name>A0A7S1AG64_NOCSC</name>
<protein>
    <submittedName>
        <fullName evidence="4">Uncharacterized protein</fullName>
    </submittedName>
</protein>
<dbReference type="Pfam" id="PF04499">
    <property type="entry name" value="SAPS"/>
    <property type="match status" value="1"/>
</dbReference>